<evidence type="ECO:0000313" key="3">
    <source>
        <dbReference type="Proteomes" id="UP000078200"/>
    </source>
</evidence>
<dbReference type="AlphaFoldDB" id="A0A1A9UXW8"/>
<dbReference type="VEuPathDB" id="VectorBase:GAUT019325"/>
<dbReference type="Proteomes" id="UP000078200">
    <property type="component" value="Unassembled WGS sequence"/>
</dbReference>
<name>A0A1A9UXW8_GLOAU</name>
<dbReference type="PANTHER" id="PTHR24086:SF15">
    <property type="entry name" value="NUCLEAR HORMONE RECEPTOR FTZ-F1"/>
    <property type="match status" value="1"/>
</dbReference>
<proteinExistence type="predicted"/>
<dbReference type="GO" id="GO:0000978">
    <property type="term" value="F:RNA polymerase II cis-regulatory region sequence-specific DNA binding"/>
    <property type="evidence" value="ECO:0007669"/>
    <property type="project" value="TreeGrafter"/>
</dbReference>
<accession>A0A1A9UXW8</accession>
<dbReference type="STRING" id="7395.A0A1A9UXW8"/>
<protein>
    <submittedName>
        <fullName evidence="2">Uncharacterized protein</fullName>
    </submittedName>
</protein>
<dbReference type="InterPro" id="IPR016355">
    <property type="entry name" value="NR5-like"/>
</dbReference>
<organism evidence="2 3">
    <name type="scientific">Glossina austeni</name>
    <name type="common">Savannah tsetse fly</name>
    <dbReference type="NCBI Taxonomy" id="7395"/>
    <lineage>
        <taxon>Eukaryota</taxon>
        <taxon>Metazoa</taxon>
        <taxon>Ecdysozoa</taxon>
        <taxon>Arthropoda</taxon>
        <taxon>Hexapoda</taxon>
        <taxon>Insecta</taxon>
        <taxon>Pterygota</taxon>
        <taxon>Neoptera</taxon>
        <taxon>Endopterygota</taxon>
        <taxon>Diptera</taxon>
        <taxon>Brachycera</taxon>
        <taxon>Muscomorpha</taxon>
        <taxon>Hippoboscoidea</taxon>
        <taxon>Glossinidae</taxon>
        <taxon>Glossina</taxon>
    </lineage>
</organism>
<sequence length="109" mass="12338">MIKCLESLSVLRAVRADRMRGGRNKFGPMYKRDRARKLQVMRQRQIALQALRTSMGSGDMKPTPLSPGYQQAYTNMNIKQEIQIPQVNATKNTSGFPSHLITAALRSEM</sequence>
<dbReference type="GO" id="GO:0009888">
    <property type="term" value="P:tissue development"/>
    <property type="evidence" value="ECO:0007669"/>
    <property type="project" value="TreeGrafter"/>
</dbReference>
<evidence type="ECO:0000313" key="2">
    <source>
        <dbReference type="EnsemblMetazoa" id="GAUT019325-PA"/>
    </source>
</evidence>
<keyword evidence="3" id="KW-1185">Reference proteome</keyword>
<dbReference type="PANTHER" id="PTHR24086">
    <property type="entry name" value="NUCLEAR RECEPTOR SUBFAMILY 5 GROUP A"/>
    <property type="match status" value="1"/>
</dbReference>
<dbReference type="GO" id="GO:0004879">
    <property type="term" value="F:nuclear receptor activity"/>
    <property type="evidence" value="ECO:0007669"/>
    <property type="project" value="InterPro"/>
</dbReference>
<evidence type="ECO:0000256" key="1">
    <source>
        <dbReference type="ARBA" id="ARBA00004123"/>
    </source>
</evidence>
<comment type="subcellular location">
    <subcellularLocation>
        <location evidence="1">Nucleus</location>
    </subcellularLocation>
</comment>
<dbReference type="EnsemblMetazoa" id="GAUT019325-RA">
    <property type="protein sequence ID" value="GAUT019325-PA"/>
    <property type="gene ID" value="GAUT019325"/>
</dbReference>
<dbReference type="GO" id="GO:0090575">
    <property type="term" value="C:RNA polymerase II transcription regulator complex"/>
    <property type="evidence" value="ECO:0007669"/>
    <property type="project" value="TreeGrafter"/>
</dbReference>
<dbReference type="GO" id="GO:0009755">
    <property type="term" value="P:hormone-mediated signaling pathway"/>
    <property type="evidence" value="ECO:0007669"/>
    <property type="project" value="TreeGrafter"/>
</dbReference>
<reference evidence="2" key="1">
    <citation type="submission" date="2020-05" db="UniProtKB">
        <authorList>
            <consortium name="EnsemblMetazoa"/>
        </authorList>
    </citation>
    <scope>IDENTIFICATION</scope>
    <source>
        <strain evidence="2">TTRI</strain>
    </source>
</reference>